<dbReference type="GO" id="GO:0005886">
    <property type="term" value="C:plasma membrane"/>
    <property type="evidence" value="ECO:0007669"/>
    <property type="project" value="TreeGrafter"/>
</dbReference>
<dbReference type="InterPro" id="IPR012312">
    <property type="entry name" value="Hemerythrin-like"/>
</dbReference>
<evidence type="ECO:0000313" key="2">
    <source>
        <dbReference type="EMBL" id="SHH93719.1"/>
    </source>
</evidence>
<accession>A0A1M5X1N5</accession>
<gene>
    <name evidence="2" type="ORF">SAMN02745941_01373</name>
</gene>
<dbReference type="EMBL" id="FQXU01000004">
    <property type="protein sequence ID" value="SHH93719.1"/>
    <property type="molecule type" value="Genomic_DNA"/>
</dbReference>
<dbReference type="Proteomes" id="UP000184241">
    <property type="component" value="Unassembled WGS sequence"/>
</dbReference>
<dbReference type="PANTHER" id="PTHR39966">
    <property type="entry name" value="BLL2471 PROTEIN-RELATED"/>
    <property type="match status" value="1"/>
</dbReference>
<organism evidence="2 3">
    <name type="scientific">Clostridium intestinale DSM 6191</name>
    <dbReference type="NCBI Taxonomy" id="1121320"/>
    <lineage>
        <taxon>Bacteria</taxon>
        <taxon>Bacillati</taxon>
        <taxon>Bacillota</taxon>
        <taxon>Clostridia</taxon>
        <taxon>Eubacteriales</taxon>
        <taxon>Clostridiaceae</taxon>
        <taxon>Clostridium</taxon>
    </lineage>
</organism>
<feature type="domain" description="Hemerythrin-like" evidence="1">
    <location>
        <begin position="3"/>
        <end position="139"/>
    </location>
</feature>
<reference evidence="2 3" key="1">
    <citation type="submission" date="2016-11" db="EMBL/GenBank/DDBJ databases">
        <authorList>
            <person name="Jaros S."/>
            <person name="Januszkiewicz K."/>
            <person name="Wedrychowicz H."/>
        </authorList>
    </citation>
    <scope>NUCLEOTIDE SEQUENCE [LARGE SCALE GENOMIC DNA]</scope>
    <source>
        <strain evidence="2 3">DSM 6191</strain>
    </source>
</reference>
<name>A0A1M5X1N5_9CLOT</name>
<dbReference type="Gene3D" id="1.20.120.520">
    <property type="entry name" value="nmb1532 protein domain like"/>
    <property type="match status" value="1"/>
</dbReference>
<evidence type="ECO:0000313" key="3">
    <source>
        <dbReference type="Proteomes" id="UP000184241"/>
    </source>
</evidence>
<evidence type="ECO:0000259" key="1">
    <source>
        <dbReference type="Pfam" id="PF01814"/>
    </source>
</evidence>
<dbReference type="CDD" id="cd12108">
    <property type="entry name" value="Hr-like"/>
    <property type="match status" value="1"/>
</dbReference>
<proteinExistence type="predicted"/>
<dbReference type="PANTHER" id="PTHR39966:SF1">
    <property type="entry name" value="HEMERYTHRIN-LIKE DOMAIN-CONTAINING PROTEIN"/>
    <property type="match status" value="1"/>
</dbReference>
<protein>
    <submittedName>
        <fullName evidence="2">Hemerythrin-like domain-containing protein</fullName>
    </submittedName>
</protein>
<sequence>MNAIDIMVDEHKNIKKMLVITRKYCSMLLNNDDFDLDVFNEIIDFIRNYADKHHHGKEEEMLFNKMEEECVEAIKKTIRYGMLVEHDMGRMYVRDLEEALKRYKDGDEDAKLDIIANAISYTHLLQRHIDKEDNILYKYAINNLSNDTLDKLNKESLEFEENAKNNGTQDKYIKLIEKLS</sequence>
<dbReference type="Pfam" id="PF01814">
    <property type="entry name" value="Hemerythrin"/>
    <property type="match status" value="1"/>
</dbReference>
<dbReference type="AlphaFoldDB" id="A0A1M5X1N5"/>
<dbReference type="RefSeq" id="WP_073017982.1">
    <property type="nucleotide sequence ID" value="NZ_FQXU01000004.1"/>
</dbReference>